<keyword evidence="3 6" id="KW-0812">Transmembrane</keyword>
<evidence type="ECO:0000256" key="5">
    <source>
        <dbReference type="ARBA" id="ARBA00023136"/>
    </source>
</evidence>
<dbReference type="PANTHER" id="PTHR33529:SF6">
    <property type="entry name" value="YJGP_YJGQ FAMILY PERMEASE"/>
    <property type="match status" value="1"/>
</dbReference>
<feature type="transmembrane region" description="Helical" evidence="6">
    <location>
        <begin position="12"/>
        <end position="33"/>
    </location>
</feature>
<evidence type="ECO:0000256" key="4">
    <source>
        <dbReference type="ARBA" id="ARBA00022989"/>
    </source>
</evidence>
<feature type="transmembrane region" description="Helical" evidence="6">
    <location>
        <begin position="88"/>
        <end position="117"/>
    </location>
</feature>
<evidence type="ECO:0008006" key="9">
    <source>
        <dbReference type="Google" id="ProtNLM"/>
    </source>
</evidence>
<feature type="transmembrane region" description="Helical" evidence="6">
    <location>
        <begin position="390"/>
        <end position="408"/>
    </location>
</feature>
<dbReference type="GO" id="GO:0015920">
    <property type="term" value="P:lipopolysaccharide transport"/>
    <property type="evidence" value="ECO:0007669"/>
    <property type="project" value="TreeGrafter"/>
</dbReference>
<evidence type="ECO:0000256" key="1">
    <source>
        <dbReference type="ARBA" id="ARBA00004651"/>
    </source>
</evidence>
<accession>A0A2G6KK68</accession>
<dbReference type="InterPro" id="IPR005495">
    <property type="entry name" value="LptG/LptF_permease"/>
</dbReference>
<evidence type="ECO:0000313" key="7">
    <source>
        <dbReference type="EMBL" id="PIE35770.1"/>
    </source>
</evidence>
<keyword evidence="4 6" id="KW-1133">Transmembrane helix</keyword>
<proteinExistence type="predicted"/>
<feature type="transmembrane region" description="Helical" evidence="6">
    <location>
        <begin position="331"/>
        <end position="349"/>
    </location>
</feature>
<dbReference type="Proteomes" id="UP000230821">
    <property type="component" value="Unassembled WGS sequence"/>
</dbReference>
<comment type="caution">
    <text evidence="7">The sequence shown here is derived from an EMBL/GenBank/DDBJ whole genome shotgun (WGS) entry which is preliminary data.</text>
</comment>
<feature type="transmembrane region" description="Helical" evidence="6">
    <location>
        <begin position="356"/>
        <end position="378"/>
    </location>
</feature>
<evidence type="ECO:0000313" key="8">
    <source>
        <dbReference type="Proteomes" id="UP000230821"/>
    </source>
</evidence>
<dbReference type="Pfam" id="PF03739">
    <property type="entry name" value="LptF_LptG"/>
    <property type="match status" value="2"/>
</dbReference>
<reference evidence="7 8" key="1">
    <citation type="submission" date="2017-10" db="EMBL/GenBank/DDBJ databases">
        <title>Novel microbial diversity and functional potential in the marine mammal oral microbiome.</title>
        <authorList>
            <person name="Dudek N.K."/>
            <person name="Sun C.L."/>
            <person name="Burstein D."/>
            <person name="Kantor R.S."/>
            <person name="Aliaga Goltsman D.S."/>
            <person name="Bik E.M."/>
            <person name="Thomas B.C."/>
            <person name="Banfield J.F."/>
            <person name="Relman D.A."/>
        </authorList>
    </citation>
    <scope>NUCLEOTIDE SEQUENCE [LARGE SCALE GENOMIC DNA]</scope>
    <source>
        <strain evidence="7">DOLJORAL78_47_16</strain>
    </source>
</reference>
<evidence type="ECO:0000256" key="6">
    <source>
        <dbReference type="SAM" id="Phobius"/>
    </source>
</evidence>
<dbReference type="GO" id="GO:0043190">
    <property type="term" value="C:ATP-binding cassette (ABC) transporter complex"/>
    <property type="evidence" value="ECO:0007669"/>
    <property type="project" value="TreeGrafter"/>
</dbReference>
<comment type="subcellular location">
    <subcellularLocation>
        <location evidence="1">Cell membrane</location>
        <topology evidence="1">Multi-pass membrane protein</topology>
    </subcellularLocation>
</comment>
<organism evidence="7 8">
    <name type="scientific">candidate division KSB3 bacterium</name>
    <dbReference type="NCBI Taxonomy" id="2044937"/>
    <lineage>
        <taxon>Bacteria</taxon>
        <taxon>candidate division KSB3</taxon>
    </lineage>
</organism>
<keyword evidence="2" id="KW-1003">Cell membrane</keyword>
<evidence type="ECO:0000256" key="2">
    <source>
        <dbReference type="ARBA" id="ARBA00022475"/>
    </source>
</evidence>
<protein>
    <recommendedName>
        <fullName evidence="9">LPS export ABC transporter permease LptG</fullName>
    </recommendedName>
</protein>
<feature type="transmembrane region" description="Helical" evidence="6">
    <location>
        <begin position="61"/>
        <end position="81"/>
    </location>
</feature>
<sequence length="412" mass="46967">MSVLDRYLTREFFRMLFLGILALILVSLVVVIFERVDDIAEHQPGVWVVITFFLSRIPQDIVMITPISMLLTTLLVVGAFAKNSEIIAMLAGGISVYRIMVPILCIGLVVSLGMLGLNEFVVPVTNRINMETLRLIKGKPDRRKMAKLQIWFRGKRDSAIYDENRIYHINALIPERSDDTGKIYPPEIQQLTVFDMNEHFVPIRRLDAARAVYHKPSAQTAEHEQVGFVSDLLRRANIFAESEELEFVLKEVGTWTLYQGSQRQLDDSENTEITTFQELHDYQLPHAFEEFRRDTKDPEDMNYRELNVYIKTLTESGFDMSKYIVDLRAKFSYPFVSFVMVLIGFPFALKSPRSGAAFGLGLSVFIGLSYWIILQLGVSLGHAQILPPTLAAWISHIMFASAGLYLLLSTRT</sequence>
<dbReference type="EMBL" id="PDSK01000033">
    <property type="protein sequence ID" value="PIE35770.1"/>
    <property type="molecule type" value="Genomic_DNA"/>
</dbReference>
<gene>
    <name evidence="7" type="ORF">CSA56_02775</name>
</gene>
<dbReference type="AlphaFoldDB" id="A0A2G6KK68"/>
<name>A0A2G6KK68_9BACT</name>
<evidence type="ECO:0000256" key="3">
    <source>
        <dbReference type="ARBA" id="ARBA00022692"/>
    </source>
</evidence>
<dbReference type="PANTHER" id="PTHR33529">
    <property type="entry name" value="SLR0882 PROTEIN-RELATED"/>
    <property type="match status" value="1"/>
</dbReference>
<keyword evidence="5 6" id="KW-0472">Membrane</keyword>